<dbReference type="Proteomes" id="UP000069940">
    <property type="component" value="Unassembled WGS sequence"/>
</dbReference>
<keyword evidence="2" id="KW-1185">Reference proteome</keyword>
<accession>A0ABM1Y8U7</accession>
<organism evidence="1 2">
    <name type="scientific">Aedes albopictus</name>
    <name type="common">Asian tiger mosquito</name>
    <name type="synonym">Stegomyia albopicta</name>
    <dbReference type="NCBI Taxonomy" id="7160"/>
    <lineage>
        <taxon>Eukaryota</taxon>
        <taxon>Metazoa</taxon>
        <taxon>Ecdysozoa</taxon>
        <taxon>Arthropoda</taxon>
        <taxon>Hexapoda</taxon>
        <taxon>Insecta</taxon>
        <taxon>Pterygota</taxon>
        <taxon>Neoptera</taxon>
        <taxon>Endopterygota</taxon>
        <taxon>Diptera</taxon>
        <taxon>Nematocera</taxon>
        <taxon>Culicoidea</taxon>
        <taxon>Culicidae</taxon>
        <taxon>Culicinae</taxon>
        <taxon>Aedini</taxon>
        <taxon>Aedes</taxon>
        <taxon>Stegomyia</taxon>
    </lineage>
</organism>
<reference evidence="1" key="2">
    <citation type="submission" date="2025-05" db="UniProtKB">
        <authorList>
            <consortium name="EnsemblMetazoa"/>
        </authorList>
    </citation>
    <scope>IDENTIFICATION</scope>
    <source>
        <strain evidence="1">Foshan</strain>
    </source>
</reference>
<dbReference type="PANTHER" id="PTHR11439">
    <property type="entry name" value="GAG-POL-RELATED RETROTRANSPOSON"/>
    <property type="match status" value="1"/>
</dbReference>
<dbReference type="EnsemblMetazoa" id="AALFPA23_006874.R9042">
    <property type="protein sequence ID" value="AALFPA23_006874.P9042"/>
    <property type="gene ID" value="AALFPA23_006874"/>
</dbReference>
<dbReference type="GeneID" id="134286867"/>
<proteinExistence type="predicted"/>
<reference evidence="2" key="1">
    <citation type="journal article" date="2015" name="Proc. Natl. Acad. Sci. U.S.A.">
        <title>Genome sequence of the Asian Tiger mosquito, Aedes albopictus, reveals insights into its biology, genetics, and evolution.</title>
        <authorList>
            <person name="Chen X.G."/>
            <person name="Jiang X."/>
            <person name="Gu J."/>
            <person name="Xu M."/>
            <person name="Wu Y."/>
            <person name="Deng Y."/>
            <person name="Zhang C."/>
            <person name="Bonizzoni M."/>
            <person name="Dermauw W."/>
            <person name="Vontas J."/>
            <person name="Armbruster P."/>
            <person name="Huang X."/>
            <person name="Yang Y."/>
            <person name="Zhang H."/>
            <person name="He W."/>
            <person name="Peng H."/>
            <person name="Liu Y."/>
            <person name="Wu K."/>
            <person name="Chen J."/>
            <person name="Lirakis M."/>
            <person name="Topalis P."/>
            <person name="Van Leeuwen T."/>
            <person name="Hall A.B."/>
            <person name="Jiang X."/>
            <person name="Thorpe C."/>
            <person name="Mueller R.L."/>
            <person name="Sun C."/>
            <person name="Waterhouse R.M."/>
            <person name="Yan G."/>
            <person name="Tu Z.J."/>
            <person name="Fang X."/>
            <person name="James A.A."/>
        </authorList>
    </citation>
    <scope>NUCLEOTIDE SEQUENCE [LARGE SCALE GENOMIC DNA]</scope>
    <source>
        <strain evidence="2">Foshan</strain>
    </source>
</reference>
<dbReference type="RefSeq" id="XP_062704541.1">
    <property type="nucleotide sequence ID" value="XM_062848557.1"/>
</dbReference>
<evidence type="ECO:0008006" key="3">
    <source>
        <dbReference type="Google" id="ProtNLM"/>
    </source>
</evidence>
<name>A0ABM1Y8U7_AEDAL</name>
<evidence type="ECO:0000313" key="2">
    <source>
        <dbReference type="Proteomes" id="UP000069940"/>
    </source>
</evidence>
<dbReference type="PANTHER" id="PTHR11439:SF483">
    <property type="entry name" value="PEPTIDE SYNTHASE GLIP-LIKE, PUTATIVE (AFU_ORTHOLOGUE AFUA_3G12920)-RELATED"/>
    <property type="match status" value="1"/>
</dbReference>
<dbReference type="CDD" id="cd09272">
    <property type="entry name" value="RNase_HI_RT_Ty1"/>
    <property type="match status" value="1"/>
</dbReference>
<protein>
    <recommendedName>
        <fullName evidence="3">Reverse transcriptase Ty1/copia-type domain-containing protein</fullName>
    </recommendedName>
</protein>
<sequence length="233" mass="25703">MSPSTPEEAEAMKAVPFKEAVGSLLYAAQATRPDIAYAVNMVSQLCSDPGQRHWEAVKRILRYLRGTTEARLEYSANGTLQLTGCTDADWGGDVDTRKSTTGYIFMRMGGAVSWSVKRQATVALSSCEAEFMALSATVQEALWWQQLLEQIDGKQVVPVLCDNQSAICISGSNGFRPRTKLVSIRHHFVKDSIENGDIKLGYISTREQPADGFTKPLARLKHVEFRKMIGIVG</sequence>
<evidence type="ECO:0000313" key="1">
    <source>
        <dbReference type="EnsemblMetazoa" id="AALFPA23_006874.P9042"/>
    </source>
</evidence>